<accession>A0A523BHN2</accession>
<dbReference type="Proteomes" id="UP000317265">
    <property type="component" value="Unassembled WGS sequence"/>
</dbReference>
<reference evidence="5 7" key="2">
    <citation type="journal article" date="2019" name="Nat. Microbiol.">
        <title>Wide diversity of methane and short-chain alkane metabolisms in uncultured archaea.</title>
        <authorList>
            <person name="Borrel G."/>
            <person name="Adam P.S."/>
            <person name="McKay L.J."/>
            <person name="Chen L.X."/>
            <person name="Sierra-Garcia I.N."/>
            <person name="Sieber C.M."/>
            <person name="Letourneur Q."/>
            <person name="Ghozlane A."/>
            <person name="Andersen G.L."/>
            <person name="Li W.J."/>
            <person name="Hallam S.J."/>
            <person name="Muyzer G."/>
            <person name="de Oliveira V.M."/>
            <person name="Inskeep W.P."/>
            <person name="Banfield J.F."/>
            <person name="Gribaldo S."/>
        </authorList>
    </citation>
    <scope>NUCLEOTIDE SEQUENCE [LARGE SCALE GENOMIC DNA]</scope>
    <source>
        <strain evidence="5">Verst-YHS</strain>
    </source>
</reference>
<dbReference type="GO" id="GO:0003735">
    <property type="term" value="F:structural constituent of ribosome"/>
    <property type="evidence" value="ECO:0007669"/>
    <property type="project" value="InterPro"/>
</dbReference>
<dbReference type="GO" id="GO:0003723">
    <property type="term" value="F:RNA binding"/>
    <property type="evidence" value="ECO:0007669"/>
    <property type="project" value="TreeGrafter"/>
</dbReference>
<dbReference type="Proteomes" id="UP000316080">
    <property type="component" value="Unassembled WGS sequence"/>
</dbReference>
<name>A0A523BHN2_9CREN</name>
<evidence type="ECO:0000313" key="6">
    <source>
        <dbReference type="EMBL" id="TDA40439.1"/>
    </source>
</evidence>
<evidence type="ECO:0000256" key="1">
    <source>
        <dbReference type="ARBA" id="ARBA00022980"/>
    </source>
</evidence>
<dbReference type="PROSITE" id="PS01104">
    <property type="entry name" value="RIBOSOMAL_L13E"/>
    <property type="match status" value="1"/>
</dbReference>
<dbReference type="PANTHER" id="PTHR11722">
    <property type="entry name" value="60S RIBOSOMAL PROTEIN L13"/>
    <property type="match status" value="1"/>
</dbReference>
<evidence type="ECO:0000313" key="7">
    <source>
        <dbReference type="Proteomes" id="UP000316080"/>
    </source>
</evidence>
<sequence>MSYIPMVFSPSKKYSPKKKREGRGFSLLELEVAGINIENARKLGIRIDKRRRNCHQENIELLKNIKNGSNV</sequence>
<gene>
    <name evidence="6" type="ORF">DSO09_00630</name>
    <name evidence="5" type="ORF">EF809_01340</name>
</gene>
<evidence type="ECO:0000256" key="3">
    <source>
        <dbReference type="ARBA" id="ARBA00035539"/>
    </source>
</evidence>
<keyword evidence="1 4" id="KW-0689">Ribosomal protein</keyword>
<evidence type="ECO:0000313" key="8">
    <source>
        <dbReference type="Proteomes" id="UP000317265"/>
    </source>
</evidence>
<evidence type="ECO:0000313" key="5">
    <source>
        <dbReference type="EMBL" id="RZN57211.1"/>
    </source>
</evidence>
<comment type="caution">
    <text evidence="6">The sequence shown here is derived from an EMBL/GenBank/DDBJ whole genome shotgun (WGS) entry which is preliminary data.</text>
</comment>
<dbReference type="EMBL" id="QNVI01000005">
    <property type="protein sequence ID" value="TDA40439.1"/>
    <property type="molecule type" value="Genomic_DNA"/>
</dbReference>
<keyword evidence="2 4" id="KW-0687">Ribonucleoprotein</keyword>
<dbReference type="AlphaFoldDB" id="A0A523BHN2"/>
<dbReference type="EMBL" id="RXIH01000010">
    <property type="protein sequence ID" value="RZN57211.1"/>
    <property type="molecule type" value="Genomic_DNA"/>
</dbReference>
<evidence type="ECO:0000256" key="4">
    <source>
        <dbReference type="RuleBase" id="RU000572"/>
    </source>
</evidence>
<reference evidence="6 8" key="1">
    <citation type="journal article" date="2019" name="Nat. Microbiol.">
        <title>Expanding anaerobic alkane metabolism in the domain of Archaea.</title>
        <authorList>
            <person name="Wang Y."/>
            <person name="Wegener G."/>
            <person name="Hou J."/>
            <person name="Wang F."/>
            <person name="Xiao X."/>
        </authorList>
    </citation>
    <scope>NUCLEOTIDE SEQUENCE [LARGE SCALE GENOMIC DNA]</scope>
    <source>
        <strain evidence="6">WYZ-LMO11</strain>
    </source>
</reference>
<proteinExistence type="inferred from homology"/>
<protein>
    <recommendedName>
        <fullName evidence="3 4">50S ribosomal protein L13e</fullName>
    </recommendedName>
</protein>
<comment type="similarity">
    <text evidence="4">Belongs to the eukaryotic ribosomal protein eL13 family.</text>
</comment>
<dbReference type="GO" id="GO:0022625">
    <property type="term" value="C:cytosolic large ribosomal subunit"/>
    <property type="evidence" value="ECO:0007669"/>
    <property type="project" value="TreeGrafter"/>
</dbReference>
<dbReference type="PANTHER" id="PTHR11722:SF0">
    <property type="entry name" value="LARGE RIBOSOMAL SUBUNIT PROTEIN EL13"/>
    <property type="match status" value="1"/>
</dbReference>
<dbReference type="GO" id="GO:0006412">
    <property type="term" value="P:translation"/>
    <property type="evidence" value="ECO:0007669"/>
    <property type="project" value="InterPro"/>
</dbReference>
<dbReference type="InterPro" id="IPR001380">
    <property type="entry name" value="Ribosomal_eL13"/>
</dbReference>
<dbReference type="InterPro" id="IPR018256">
    <property type="entry name" value="Ribosomal_eL13_CS"/>
</dbReference>
<evidence type="ECO:0000256" key="2">
    <source>
        <dbReference type="ARBA" id="ARBA00023274"/>
    </source>
</evidence>
<organism evidence="6 8">
    <name type="scientific">Thermoproteota archaeon</name>
    <dbReference type="NCBI Taxonomy" id="2056631"/>
    <lineage>
        <taxon>Archaea</taxon>
        <taxon>Thermoproteota</taxon>
    </lineage>
</organism>
<dbReference type="Pfam" id="PF01294">
    <property type="entry name" value="Ribosomal_L13e"/>
    <property type="match status" value="1"/>
</dbReference>